<reference evidence="2" key="1">
    <citation type="journal article" date="2019" name="Sci. Rep.">
        <title>Draft genome of Tanacetum cinerariifolium, the natural source of mosquito coil.</title>
        <authorList>
            <person name="Yamashiro T."/>
            <person name="Shiraishi A."/>
            <person name="Satake H."/>
            <person name="Nakayama K."/>
        </authorList>
    </citation>
    <scope>NUCLEOTIDE SEQUENCE</scope>
</reference>
<feature type="non-terminal residue" evidence="2">
    <location>
        <position position="1"/>
    </location>
</feature>
<evidence type="ECO:0000256" key="1">
    <source>
        <dbReference type="SAM" id="MobiDB-lite"/>
    </source>
</evidence>
<dbReference type="EMBL" id="BKCJ011838176">
    <property type="protein sequence ID" value="GFD57188.1"/>
    <property type="molecule type" value="Genomic_DNA"/>
</dbReference>
<proteinExistence type="predicted"/>
<feature type="compositionally biased region" description="Basic residues" evidence="1">
    <location>
        <begin position="42"/>
        <end position="51"/>
    </location>
</feature>
<comment type="caution">
    <text evidence="2">The sequence shown here is derived from an EMBL/GenBank/DDBJ whole genome shotgun (WGS) entry which is preliminary data.</text>
</comment>
<feature type="region of interest" description="Disordered" evidence="1">
    <location>
        <begin position="1"/>
        <end position="69"/>
    </location>
</feature>
<name>A0A699XGR7_TANCI</name>
<feature type="compositionally biased region" description="Polar residues" evidence="1">
    <location>
        <begin position="1"/>
        <end position="16"/>
    </location>
</feature>
<accession>A0A699XGR7</accession>
<sequence length="69" mass="7545">PRGQSCYQPLAGSSNQPAHRPPRRRDSRAKRAVCQHTASPRGARRPARPRNPRADPTSGGRRGLLPLAD</sequence>
<feature type="compositionally biased region" description="Basic residues" evidence="1">
    <location>
        <begin position="20"/>
        <end position="33"/>
    </location>
</feature>
<evidence type="ECO:0000313" key="2">
    <source>
        <dbReference type="EMBL" id="GFD57188.1"/>
    </source>
</evidence>
<protein>
    <submittedName>
        <fullName evidence="2">Uncharacterized protein</fullName>
    </submittedName>
</protein>
<gene>
    <name evidence="2" type="ORF">Tci_929157</name>
</gene>
<dbReference type="AlphaFoldDB" id="A0A699XGR7"/>
<organism evidence="2">
    <name type="scientific">Tanacetum cinerariifolium</name>
    <name type="common">Dalmatian daisy</name>
    <name type="synonym">Chrysanthemum cinerariifolium</name>
    <dbReference type="NCBI Taxonomy" id="118510"/>
    <lineage>
        <taxon>Eukaryota</taxon>
        <taxon>Viridiplantae</taxon>
        <taxon>Streptophyta</taxon>
        <taxon>Embryophyta</taxon>
        <taxon>Tracheophyta</taxon>
        <taxon>Spermatophyta</taxon>
        <taxon>Magnoliopsida</taxon>
        <taxon>eudicotyledons</taxon>
        <taxon>Gunneridae</taxon>
        <taxon>Pentapetalae</taxon>
        <taxon>asterids</taxon>
        <taxon>campanulids</taxon>
        <taxon>Asterales</taxon>
        <taxon>Asteraceae</taxon>
        <taxon>Asteroideae</taxon>
        <taxon>Anthemideae</taxon>
        <taxon>Anthemidinae</taxon>
        <taxon>Tanacetum</taxon>
    </lineage>
</organism>